<evidence type="ECO:0000256" key="3">
    <source>
        <dbReference type="ARBA" id="ARBA00022448"/>
    </source>
</evidence>
<comment type="similarity">
    <text evidence="2">Belongs to the bacterial solute-binding protein 8 family.</text>
</comment>
<feature type="domain" description="Fe/B12 periplasmic-binding" evidence="7">
    <location>
        <begin position="53"/>
        <end position="320"/>
    </location>
</feature>
<dbReference type="CDD" id="cd01146">
    <property type="entry name" value="FhuD"/>
    <property type="match status" value="1"/>
</dbReference>
<dbReference type="AlphaFoldDB" id="A0A5B0VIL5"/>
<dbReference type="Pfam" id="PF01497">
    <property type="entry name" value="Peripla_BP_2"/>
    <property type="match status" value="1"/>
</dbReference>
<dbReference type="InterPro" id="IPR051313">
    <property type="entry name" value="Bact_iron-sidero_bind"/>
</dbReference>
<dbReference type="Proteomes" id="UP000323161">
    <property type="component" value="Unassembled WGS sequence"/>
</dbReference>
<dbReference type="PROSITE" id="PS50983">
    <property type="entry name" value="FE_B12_PBP"/>
    <property type="match status" value="1"/>
</dbReference>
<keyword evidence="4" id="KW-0408">Iron</keyword>
<dbReference type="Gene3D" id="3.40.50.1980">
    <property type="entry name" value="Nitrogenase molybdenum iron protein domain"/>
    <property type="match status" value="2"/>
</dbReference>
<comment type="subcellular location">
    <subcellularLocation>
        <location evidence="1">Cell envelope</location>
    </subcellularLocation>
</comment>
<evidence type="ECO:0000256" key="2">
    <source>
        <dbReference type="ARBA" id="ARBA00008814"/>
    </source>
</evidence>
<gene>
    <name evidence="8" type="ORF">FWJ25_09475</name>
</gene>
<name>A0A5B0VIL5_9GAMM</name>
<reference evidence="8 9" key="1">
    <citation type="submission" date="2019-08" db="EMBL/GenBank/DDBJ databases">
        <title>Marinobacter ZYF650 sp. nov., a marine bacterium isolated from seawater of the Mariana trench.</title>
        <authorList>
            <person name="Ahmad W."/>
        </authorList>
    </citation>
    <scope>NUCLEOTIDE SEQUENCE [LARGE SCALE GENOMIC DNA]</scope>
    <source>
        <strain evidence="8 9">ZYF650</strain>
    </source>
</reference>
<protein>
    <submittedName>
        <fullName evidence="8">Iron-siderophore ABC transporter substrate-binding protein</fullName>
    </submittedName>
</protein>
<dbReference type="GO" id="GO:1901678">
    <property type="term" value="P:iron coordination entity transport"/>
    <property type="evidence" value="ECO:0007669"/>
    <property type="project" value="UniProtKB-ARBA"/>
</dbReference>
<keyword evidence="4" id="KW-0410">Iron transport</keyword>
<comment type="caution">
    <text evidence="8">The sequence shown here is derived from an EMBL/GenBank/DDBJ whole genome shotgun (WGS) entry which is preliminary data.</text>
</comment>
<feature type="signal peptide" evidence="6">
    <location>
        <begin position="1"/>
        <end position="33"/>
    </location>
</feature>
<keyword evidence="5 6" id="KW-0732">Signal</keyword>
<dbReference type="GO" id="GO:0030288">
    <property type="term" value="C:outer membrane-bounded periplasmic space"/>
    <property type="evidence" value="ECO:0007669"/>
    <property type="project" value="TreeGrafter"/>
</dbReference>
<accession>A0A5B0VIL5</accession>
<dbReference type="PANTHER" id="PTHR30532:SF1">
    <property type="entry name" value="IRON(3+)-HYDROXAMATE-BINDING PROTEIN FHUD"/>
    <property type="match status" value="1"/>
</dbReference>
<dbReference type="InterPro" id="IPR002491">
    <property type="entry name" value="ABC_transptr_periplasmic_BD"/>
</dbReference>
<proteinExistence type="inferred from homology"/>
<keyword evidence="9" id="KW-1185">Reference proteome</keyword>
<evidence type="ECO:0000256" key="4">
    <source>
        <dbReference type="ARBA" id="ARBA00022496"/>
    </source>
</evidence>
<dbReference type="SUPFAM" id="SSF53807">
    <property type="entry name" value="Helical backbone' metal receptor"/>
    <property type="match status" value="1"/>
</dbReference>
<sequence length="320" mass="34342">MEFFMQQNRSTGLLRQILGGFAIAAAVSFTVQADTHTVDTAYGPVAIEGSPERVVTLYEGALDAALASGVTPVGAIITRGGDSVADYIQAKAGDVKIVGTPGETNLEAVIALNPDVILASSRLSEEQYKLLSQIAPTVVPDFKAYQPDTWIKETRLFAEALNQSENAEKVLMRVQERTAEVEKLVAAKIAGDDRKTALIRWMPQGALVMAEGLFSSSLLQATGFDVDDAGIVQEGRPHSRPLSQENLGLIDHQWVFLATLNADGREALETARKSPAFERMQANQNNRIVTVNGQLWTSASGPIAALALLDDIATAVNQLP</sequence>
<keyword evidence="4" id="KW-0406">Ion transport</keyword>
<evidence type="ECO:0000259" key="7">
    <source>
        <dbReference type="PROSITE" id="PS50983"/>
    </source>
</evidence>
<evidence type="ECO:0000256" key="6">
    <source>
        <dbReference type="SAM" id="SignalP"/>
    </source>
</evidence>
<evidence type="ECO:0000256" key="1">
    <source>
        <dbReference type="ARBA" id="ARBA00004196"/>
    </source>
</evidence>
<dbReference type="EMBL" id="VTUU01000003">
    <property type="protein sequence ID" value="KAA1174446.1"/>
    <property type="molecule type" value="Genomic_DNA"/>
</dbReference>
<organism evidence="8 9">
    <name type="scientific">Marinobacter salinexigens</name>
    <dbReference type="NCBI Taxonomy" id="2919747"/>
    <lineage>
        <taxon>Bacteria</taxon>
        <taxon>Pseudomonadati</taxon>
        <taxon>Pseudomonadota</taxon>
        <taxon>Gammaproteobacteria</taxon>
        <taxon>Pseudomonadales</taxon>
        <taxon>Marinobacteraceae</taxon>
        <taxon>Marinobacter</taxon>
    </lineage>
</organism>
<keyword evidence="3" id="KW-0813">Transport</keyword>
<evidence type="ECO:0000313" key="8">
    <source>
        <dbReference type="EMBL" id="KAA1174446.1"/>
    </source>
</evidence>
<dbReference type="PANTHER" id="PTHR30532">
    <property type="entry name" value="IRON III DICITRATE-BINDING PERIPLASMIC PROTEIN"/>
    <property type="match status" value="1"/>
</dbReference>
<evidence type="ECO:0000313" key="9">
    <source>
        <dbReference type="Proteomes" id="UP000323161"/>
    </source>
</evidence>
<feature type="chain" id="PRO_5023060624" evidence="6">
    <location>
        <begin position="34"/>
        <end position="320"/>
    </location>
</feature>
<evidence type="ECO:0000256" key="5">
    <source>
        <dbReference type="ARBA" id="ARBA00022729"/>
    </source>
</evidence>